<keyword evidence="2" id="KW-1185">Reference proteome</keyword>
<proteinExistence type="predicted"/>
<protein>
    <submittedName>
        <fullName evidence="1">Uncharacterized protein</fullName>
    </submittedName>
</protein>
<gene>
    <name evidence="1" type="ORF">GCM10022395_19370</name>
</gene>
<name>A0ABP6XP93_9FLAO</name>
<comment type="caution">
    <text evidence="1">The sequence shown here is derived from an EMBL/GenBank/DDBJ whole genome shotgun (WGS) entry which is preliminary data.</text>
</comment>
<evidence type="ECO:0000313" key="1">
    <source>
        <dbReference type="EMBL" id="GAA3569872.1"/>
    </source>
</evidence>
<dbReference type="Proteomes" id="UP001500954">
    <property type="component" value="Unassembled WGS sequence"/>
</dbReference>
<reference evidence="2" key="1">
    <citation type="journal article" date="2019" name="Int. J. Syst. Evol. Microbiol.">
        <title>The Global Catalogue of Microorganisms (GCM) 10K type strain sequencing project: providing services to taxonomists for standard genome sequencing and annotation.</title>
        <authorList>
            <consortium name="The Broad Institute Genomics Platform"/>
            <consortium name="The Broad Institute Genome Sequencing Center for Infectious Disease"/>
            <person name="Wu L."/>
            <person name="Ma J."/>
        </authorList>
    </citation>
    <scope>NUCLEOTIDE SEQUENCE [LARGE SCALE GENOMIC DNA]</scope>
    <source>
        <strain evidence="2">JCM 17111</strain>
    </source>
</reference>
<accession>A0ABP6XP93</accession>
<organism evidence="1 2">
    <name type="scientific">Snuella lapsa</name>
    <dbReference type="NCBI Taxonomy" id="870481"/>
    <lineage>
        <taxon>Bacteria</taxon>
        <taxon>Pseudomonadati</taxon>
        <taxon>Bacteroidota</taxon>
        <taxon>Flavobacteriia</taxon>
        <taxon>Flavobacteriales</taxon>
        <taxon>Flavobacteriaceae</taxon>
        <taxon>Snuella</taxon>
    </lineage>
</organism>
<evidence type="ECO:0000313" key="2">
    <source>
        <dbReference type="Proteomes" id="UP001500954"/>
    </source>
</evidence>
<sequence length="53" mass="5881">MALTKFRKFPIKAKPSAPIKTAIALDVNNPAIIFVNTEAAWSEAILTKTFLFM</sequence>
<dbReference type="EMBL" id="BAABCY010000053">
    <property type="protein sequence ID" value="GAA3569872.1"/>
    <property type="molecule type" value="Genomic_DNA"/>
</dbReference>